<reference evidence="2" key="2">
    <citation type="submission" date="2015-03" db="UniProtKB">
        <authorList>
            <consortium name="EnsemblPlants"/>
        </authorList>
    </citation>
    <scope>IDENTIFICATION</scope>
</reference>
<name>A0A0D3FS28_9ORYZ</name>
<reference evidence="2" key="1">
    <citation type="journal article" date="2009" name="Rice">
        <title>De Novo Next Generation Sequencing of Plant Genomes.</title>
        <authorList>
            <person name="Rounsley S."/>
            <person name="Marri P.R."/>
            <person name="Yu Y."/>
            <person name="He R."/>
            <person name="Sisneros N."/>
            <person name="Goicoechea J.L."/>
            <person name="Lee S.J."/>
            <person name="Angelova A."/>
            <person name="Kudrna D."/>
            <person name="Luo M."/>
            <person name="Affourtit J."/>
            <person name="Desany B."/>
            <person name="Knight J."/>
            <person name="Niazi F."/>
            <person name="Egholm M."/>
            <person name="Wing R.A."/>
        </authorList>
    </citation>
    <scope>NUCLEOTIDE SEQUENCE [LARGE SCALE GENOMIC DNA]</scope>
    <source>
        <strain evidence="2">cv. IRGC 105608</strain>
    </source>
</reference>
<evidence type="ECO:0000313" key="2">
    <source>
        <dbReference type="EnsemblPlants" id="OBART04G01080.1"/>
    </source>
</evidence>
<dbReference type="EnsemblPlants" id="OBART04G01080.1">
    <property type="protein sequence ID" value="OBART04G01080.1"/>
    <property type="gene ID" value="OBART04G01080"/>
</dbReference>
<sequence>MQPHAAIADRTRGTGRPASPRAATWEPPSPAARVAARARAESEGEEGRREHRDRERRGGNRDSEFGRTTTRINRILSSSLINSFLL</sequence>
<protein>
    <submittedName>
        <fullName evidence="2">Uncharacterized protein</fullName>
    </submittedName>
</protein>
<feature type="region of interest" description="Disordered" evidence="1">
    <location>
        <begin position="1"/>
        <end position="69"/>
    </location>
</feature>
<dbReference type="PaxDb" id="65489-OBART04G01080.1"/>
<dbReference type="HOGENOM" id="CLU_2501494_0_0_1"/>
<feature type="compositionally biased region" description="Basic and acidic residues" evidence="1">
    <location>
        <begin position="38"/>
        <end position="65"/>
    </location>
</feature>
<accession>A0A0D3FS28</accession>
<dbReference type="Proteomes" id="UP000026960">
    <property type="component" value="Chromosome 4"/>
</dbReference>
<dbReference type="Gramene" id="OBART04G01080.1">
    <property type="protein sequence ID" value="OBART04G01080.1"/>
    <property type="gene ID" value="OBART04G01080"/>
</dbReference>
<keyword evidence="3" id="KW-1185">Reference proteome</keyword>
<dbReference type="AlphaFoldDB" id="A0A0D3FS28"/>
<evidence type="ECO:0000313" key="3">
    <source>
        <dbReference type="Proteomes" id="UP000026960"/>
    </source>
</evidence>
<evidence type="ECO:0000256" key="1">
    <source>
        <dbReference type="SAM" id="MobiDB-lite"/>
    </source>
</evidence>
<proteinExistence type="predicted"/>
<organism evidence="2">
    <name type="scientific">Oryza barthii</name>
    <dbReference type="NCBI Taxonomy" id="65489"/>
    <lineage>
        <taxon>Eukaryota</taxon>
        <taxon>Viridiplantae</taxon>
        <taxon>Streptophyta</taxon>
        <taxon>Embryophyta</taxon>
        <taxon>Tracheophyta</taxon>
        <taxon>Spermatophyta</taxon>
        <taxon>Magnoliopsida</taxon>
        <taxon>Liliopsida</taxon>
        <taxon>Poales</taxon>
        <taxon>Poaceae</taxon>
        <taxon>BOP clade</taxon>
        <taxon>Oryzoideae</taxon>
        <taxon>Oryzeae</taxon>
        <taxon>Oryzinae</taxon>
        <taxon>Oryza</taxon>
    </lineage>
</organism>